<evidence type="ECO:0000256" key="8">
    <source>
        <dbReference type="ARBA" id="ARBA00023077"/>
    </source>
</evidence>
<keyword evidence="3 11" id="KW-1134">Transmembrane beta strand</keyword>
<organism evidence="16 17">
    <name type="scientific">Salipiger mucosus DSM 16094</name>
    <dbReference type="NCBI Taxonomy" id="1123237"/>
    <lineage>
        <taxon>Bacteria</taxon>
        <taxon>Pseudomonadati</taxon>
        <taxon>Pseudomonadota</taxon>
        <taxon>Alphaproteobacteria</taxon>
        <taxon>Rhodobacterales</taxon>
        <taxon>Roseobacteraceae</taxon>
        <taxon>Salipiger</taxon>
    </lineage>
</organism>
<gene>
    <name evidence="16" type="ORF">Salmuc_01870</name>
</gene>
<keyword evidence="6" id="KW-0408">Iron</keyword>
<proteinExistence type="inferred from homology"/>
<evidence type="ECO:0000256" key="9">
    <source>
        <dbReference type="ARBA" id="ARBA00023136"/>
    </source>
</evidence>
<reference evidence="17" key="1">
    <citation type="journal article" date="2014" name="Stand. Genomic Sci.">
        <title>Genome sequence of the exopolysaccharide-producing Salipiger mucosus type strain (DSM 16094(T)), a moderately halophilic member of the Roseobacter clade.</title>
        <authorList>
            <person name="Riedel T."/>
            <person name="Spring S."/>
            <person name="Fiebig A."/>
            <person name="Petersen J."/>
            <person name="Kyrpides N.C."/>
            <person name="Goker M."/>
            <person name="Klenk H.P."/>
        </authorList>
    </citation>
    <scope>NUCLEOTIDE SEQUENCE [LARGE SCALE GENOMIC DNA]</scope>
    <source>
        <strain evidence="17">DSM 16094</strain>
    </source>
</reference>
<feature type="domain" description="TonB-dependent receptor plug" evidence="15">
    <location>
        <begin position="45"/>
        <end position="146"/>
    </location>
</feature>
<evidence type="ECO:0000313" key="17">
    <source>
        <dbReference type="Proteomes" id="UP000015347"/>
    </source>
</evidence>
<dbReference type="RefSeq" id="WP_021120032.1">
    <property type="nucleotide sequence ID" value="NZ_KE557274.1"/>
</dbReference>
<comment type="caution">
    <text evidence="16">The sequence shown here is derived from an EMBL/GenBank/DDBJ whole genome shotgun (WGS) entry which is preliminary data.</text>
</comment>
<keyword evidence="17" id="KW-1185">Reference proteome</keyword>
<accession>S9S1M3</accession>
<evidence type="ECO:0000256" key="7">
    <source>
        <dbReference type="ARBA" id="ARBA00023065"/>
    </source>
</evidence>
<keyword evidence="5 11" id="KW-0812">Transmembrane</keyword>
<dbReference type="InterPro" id="IPR000531">
    <property type="entry name" value="Beta-barrel_TonB"/>
</dbReference>
<keyword evidence="7" id="KW-0406">Ion transport</keyword>
<dbReference type="Proteomes" id="UP000015347">
    <property type="component" value="Unassembled WGS sequence"/>
</dbReference>
<dbReference type="InterPro" id="IPR036942">
    <property type="entry name" value="Beta-barrel_TonB_sf"/>
</dbReference>
<evidence type="ECO:0000259" key="14">
    <source>
        <dbReference type="Pfam" id="PF00593"/>
    </source>
</evidence>
<comment type="similarity">
    <text evidence="11 12">Belongs to the TonB-dependent receptor family.</text>
</comment>
<dbReference type="Pfam" id="PF07715">
    <property type="entry name" value="Plug"/>
    <property type="match status" value="1"/>
</dbReference>
<name>S9S1M3_9RHOB</name>
<evidence type="ECO:0000259" key="15">
    <source>
        <dbReference type="Pfam" id="PF07715"/>
    </source>
</evidence>
<keyword evidence="16" id="KW-0675">Receptor</keyword>
<dbReference type="eggNOG" id="COG4772">
    <property type="taxonomic scope" value="Bacteria"/>
</dbReference>
<keyword evidence="8 12" id="KW-0798">TonB box</keyword>
<keyword evidence="9 11" id="KW-0472">Membrane</keyword>
<dbReference type="SUPFAM" id="SSF56935">
    <property type="entry name" value="Porins"/>
    <property type="match status" value="1"/>
</dbReference>
<comment type="subcellular location">
    <subcellularLocation>
        <location evidence="1 11">Cell outer membrane</location>
        <topology evidence="1 11">Multi-pass membrane protein</topology>
    </subcellularLocation>
</comment>
<evidence type="ECO:0000256" key="5">
    <source>
        <dbReference type="ARBA" id="ARBA00022692"/>
    </source>
</evidence>
<protein>
    <submittedName>
        <fullName evidence="16">TonB-dependent receptor</fullName>
    </submittedName>
</protein>
<dbReference type="PROSITE" id="PS52016">
    <property type="entry name" value="TONB_DEPENDENT_REC_3"/>
    <property type="match status" value="1"/>
</dbReference>
<feature type="domain" description="TonB-dependent receptor-like beta-barrel" evidence="14">
    <location>
        <begin position="213"/>
        <end position="653"/>
    </location>
</feature>
<dbReference type="OrthoDB" id="7313036at2"/>
<dbReference type="HOGENOM" id="CLU_008287_15_2_5"/>
<evidence type="ECO:0000256" key="2">
    <source>
        <dbReference type="ARBA" id="ARBA00022448"/>
    </source>
</evidence>
<keyword evidence="10 11" id="KW-0998">Cell outer membrane</keyword>
<evidence type="ECO:0000256" key="6">
    <source>
        <dbReference type="ARBA" id="ARBA00023004"/>
    </source>
</evidence>
<feature type="signal peptide" evidence="13">
    <location>
        <begin position="1"/>
        <end position="22"/>
    </location>
</feature>
<dbReference type="PANTHER" id="PTHR32552">
    <property type="entry name" value="FERRICHROME IRON RECEPTOR-RELATED"/>
    <property type="match status" value="1"/>
</dbReference>
<dbReference type="InterPro" id="IPR012910">
    <property type="entry name" value="Plug_dom"/>
</dbReference>
<evidence type="ECO:0000256" key="4">
    <source>
        <dbReference type="ARBA" id="ARBA00022496"/>
    </source>
</evidence>
<evidence type="ECO:0000256" key="10">
    <source>
        <dbReference type="ARBA" id="ARBA00023237"/>
    </source>
</evidence>
<evidence type="ECO:0000256" key="11">
    <source>
        <dbReference type="PROSITE-ProRule" id="PRU01360"/>
    </source>
</evidence>
<dbReference type="GO" id="GO:0009279">
    <property type="term" value="C:cell outer membrane"/>
    <property type="evidence" value="ECO:0007669"/>
    <property type="project" value="UniProtKB-SubCell"/>
</dbReference>
<dbReference type="Gene3D" id="2.40.170.20">
    <property type="entry name" value="TonB-dependent receptor, beta-barrel domain"/>
    <property type="match status" value="1"/>
</dbReference>
<keyword evidence="4" id="KW-0410">Iron transport</keyword>
<dbReference type="AlphaFoldDB" id="S9S1M3"/>
<dbReference type="Pfam" id="PF00593">
    <property type="entry name" value="TonB_dep_Rec_b-barrel"/>
    <property type="match status" value="1"/>
</dbReference>
<evidence type="ECO:0000256" key="13">
    <source>
        <dbReference type="SAM" id="SignalP"/>
    </source>
</evidence>
<sequence>MPRSTCLLMAILPAFCAFPALAQETPYELPPIFVSVHHWDELASQAATSATVLTPQDRDGTPKRDLQAITDRSANVVFQRANSGERLVVRGISAFDNALADPVGYRVNGVSLPLGTLQLPHFFAADQVTLLKGPQGTTIGRNSEAGLLSYDTLAPGSLDGWQAEIGVNGSDAGASPLGANGSLLYSGWLNDDVALTFGAEMAGDQGVITDPATGVDDGGKSERLTAVFGVQWALENGASLRLTSVAEHEDLNKEQFRYVSGPQATGRFQSSYSDPSSETRDMSVTALEYSQSFDGFDLTAITGFTTFNRDFTLDFDSSRLPLGVTTLDLEDRMLSQEIRLTSPEGAGPLKWSAGVHVYRQKTDVAFNLGALSTDRQTEITQSGIGLYGFGEYAVNDRLRLGAGVRLDWTESDATQQLTTMAGSSRYEGSQSDLTVLPKLTAAYDVTPDTTLYGTLARGYLPGGYNYAFASDAGSLTYDPEYSWSFETGVKKDFASGAALRLAGFYTRIDDKQIAETIPGAAQRISNAAEAETYGIEAEASAPLGQGWSVRATAGWQKARATSFETTVFDPGTGGLRPVDYSGNALPLAPETTYGLALSYDGRNGWSGEIALNGSGNYYFDPGNTIEQDGYHAVDVSVSRQFDKGKLTVWATNLFDEEYYASAANTVRGTVVEDGAARRFGVNYRMEW</sequence>
<evidence type="ECO:0000256" key="1">
    <source>
        <dbReference type="ARBA" id="ARBA00004571"/>
    </source>
</evidence>
<evidence type="ECO:0000256" key="12">
    <source>
        <dbReference type="RuleBase" id="RU003357"/>
    </source>
</evidence>
<dbReference type="GO" id="GO:0006826">
    <property type="term" value="P:iron ion transport"/>
    <property type="evidence" value="ECO:0007669"/>
    <property type="project" value="UniProtKB-KW"/>
</dbReference>
<dbReference type="EMBL" id="APVH01000013">
    <property type="protein sequence ID" value="EPX84095.1"/>
    <property type="molecule type" value="Genomic_DNA"/>
</dbReference>
<dbReference type="PANTHER" id="PTHR32552:SF81">
    <property type="entry name" value="TONB-DEPENDENT OUTER MEMBRANE RECEPTOR"/>
    <property type="match status" value="1"/>
</dbReference>
<evidence type="ECO:0000256" key="3">
    <source>
        <dbReference type="ARBA" id="ARBA00022452"/>
    </source>
</evidence>
<keyword evidence="13" id="KW-0732">Signal</keyword>
<evidence type="ECO:0000313" key="16">
    <source>
        <dbReference type="EMBL" id="EPX84095.1"/>
    </source>
</evidence>
<dbReference type="STRING" id="1123237.Salmuc_01870"/>
<feature type="chain" id="PRO_5004569164" evidence="13">
    <location>
        <begin position="23"/>
        <end position="687"/>
    </location>
</feature>
<dbReference type="InterPro" id="IPR039426">
    <property type="entry name" value="TonB-dep_rcpt-like"/>
</dbReference>
<keyword evidence="2 11" id="KW-0813">Transport</keyword>